<dbReference type="PANTHER" id="PTHR43265">
    <property type="entry name" value="ESTERASE ESTD"/>
    <property type="match status" value="1"/>
</dbReference>
<accession>A0A7Y6N0V3</accession>
<dbReference type="Proteomes" id="UP000821598">
    <property type="component" value="Unassembled WGS sequence"/>
</dbReference>
<reference evidence="2 4" key="2">
    <citation type="submission" date="2020-02" db="EMBL/GenBank/DDBJ databases">
        <title>Paraburkholderia simonii sp. nov. and Paraburkholderia youngii sp. nov. Brazilian and Mexican Mimosa-associated rhizobia.</title>
        <authorList>
            <person name="Mavima L."/>
            <person name="Beukes C.W."/>
            <person name="Chan W.Y."/>
            <person name="Palmer M."/>
            <person name="De Meyer S.E."/>
            <person name="James E.K."/>
            <person name="Venter S.N."/>
            <person name="Steenkamp E.T."/>
        </authorList>
    </citation>
    <scope>NUCLEOTIDE SEQUENCE [LARGE SCALE GENOMIC DNA]</scope>
    <source>
        <strain evidence="2 4">JPY169</strain>
    </source>
</reference>
<dbReference type="InterPro" id="IPR022742">
    <property type="entry name" value="Hydrolase_4"/>
</dbReference>
<evidence type="ECO:0000313" key="3">
    <source>
        <dbReference type="EMBL" id="NVI04472.1"/>
    </source>
</evidence>
<dbReference type="Gene3D" id="3.40.50.1820">
    <property type="entry name" value="alpha/beta hydrolase"/>
    <property type="match status" value="1"/>
</dbReference>
<dbReference type="EMBL" id="VOMC01000010">
    <property type="protein sequence ID" value="NVI04472.1"/>
    <property type="molecule type" value="Genomic_DNA"/>
</dbReference>
<dbReference type="InterPro" id="IPR053145">
    <property type="entry name" value="AB_hydrolase_Est10"/>
</dbReference>
<evidence type="ECO:0000313" key="5">
    <source>
        <dbReference type="Proteomes" id="UP000821598"/>
    </source>
</evidence>
<dbReference type="Proteomes" id="UP000594380">
    <property type="component" value="Unassembled WGS sequence"/>
</dbReference>
<dbReference type="SUPFAM" id="SSF53474">
    <property type="entry name" value="alpha/beta-Hydrolases"/>
    <property type="match status" value="1"/>
</dbReference>
<comment type="caution">
    <text evidence="2">The sequence shown here is derived from an EMBL/GenBank/DDBJ whole genome shotgun (WGS) entry which is preliminary data.</text>
</comment>
<dbReference type="InterPro" id="IPR029058">
    <property type="entry name" value="AB_hydrolase_fold"/>
</dbReference>
<dbReference type="AlphaFoldDB" id="A0A7Y6N0V3"/>
<gene>
    <name evidence="3" type="ORF">FSB64_11910</name>
    <name evidence="2" type="ORF">G5S42_17370</name>
</gene>
<evidence type="ECO:0000313" key="2">
    <source>
        <dbReference type="EMBL" id="NUY01426.1"/>
    </source>
</evidence>
<organism evidence="2 4">
    <name type="scientific">Paraburkholderia youngii</name>
    <dbReference type="NCBI Taxonomy" id="2782701"/>
    <lineage>
        <taxon>Bacteria</taxon>
        <taxon>Pseudomonadati</taxon>
        <taxon>Pseudomonadota</taxon>
        <taxon>Betaproteobacteria</taxon>
        <taxon>Burkholderiales</taxon>
        <taxon>Burkholderiaceae</taxon>
        <taxon>Paraburkholderia</taxon>
    </lineage>
</organism>
<dbReference type="EMBL" id="JAALDK010000001">
    <property type="protein sequence ID" value="NUY01426.1"/>
    <property type="molecule type" value="Genomic_DNA"/>
</dbReference>
<dbReference type="FunFam" id="3.40.50.1820:FF:000487">
    <property type="entry name" value="Dienelactone hydrolase"/>
    <property type="match status" value="1"/>
</dbReference>
<dbReference type="Pfam" id="PF12146">
    <property type="entry name" value="Hydrolase_4"/>
    <property type="match status" value="1"/>
</dbReference>
<dbReference type="GO" id="GO:0052689">
    <property type="term" value="F:carboxylic ester hydrolase activity"/>
    <property type="evidence" value="ECO:0007669"/>
    <property type="project" value="TreeGrafter"/>
</dbReference>
<keyword evidence="5" id="KW-1185">Reference proteome</keyword>
<dbReference type="PANTHER" id="PTHR43265:SF1">
    <property type="entry name" value="ESTERASE ESTD"/>
    <property type="match status" value="1"/>
</dbReference>
<dbReference type="GeneID" id="301102108"/>
<sequence>MMKQKVSFENDRGELLAGLLELPDKPVAYALFAHCFTCGKDLKSASKIARALTEQSIAVLRFDFTGLGNSDGDFSNSNFSSNISDLLAAADFLRRAHQAPTLLIGHSLGGAAVLASASDIPESKAVVTIGAPGDVRHIKHLFKDSIESIERLGTMTVQLAGRDFTIKRQFLEDVNEHRLEEKVARLKRALLVFHSPLDDTVSIEQAQKIFLAAKHPKSFISLDQADHLLSGGKDAEYVARCIAAWVSPYIPSR</sequence>
<proteinExistence type="predicted"/>
<evidence type="ECO:0000259" key="1">
    <source>
        <dbReference type="Pfam" id="PF12146"/>
    </source>
</evidence>
<dbReference type="RefSeq" id="WP_176107873.1">
    <property type="nucleotide sequence ID" value="NZ_JAALDK010000001.1"/>
</dbReference>
<feature type="domain" description="Serine aminopeptidase S33" evidence="1">
    <location>
        <begin position="46"/>
        <end position="132"/>
    </location>
</feature>
<keyword evidence="2" id="KW-0378">Hydrolase</keyword>
<protein>
    <submittedName>
        <fullName evidence="2">Alpha/beta hydrolase</fullName>
    </submittedName>
</protein>
<evidence type="ECO:0000313" key="4">
    <source>
        <dbReference type="Proteomes" id="UP000594380"/>
    </source>
</evidence>
<name>A0A7Y6N0V3_9BURK</name>
<reference evidence="3 5" key="1">
    <citation type="submission" date="2019-08" db="EMBL/GenBank/DDBJ databases">
        <title>Paraburkholderia simonii sp. nov. and P. youngii sp. nov. Brazilian and Mexican Mimosa-associated rhizobia.</title>
        <authorList>
            <person name="Mavima L."/>
            <person name="Beukes C.W."/>
            <person name="Palmer M."/>
            <person name="De Meyer S.E."/>
            <person name="James E.K."/>
            <person name="Maluk M."/>
            <person name="Avontuur J.R."/>
            <person name="Chan W.Y."/>
            <person name="Venter S.N."/>
            <person name="Steenkamp E.T."/>
        </authorList>
    </citation>
    <scope>NUCLEOTIDE SEQUENCE [LARGE SCALE GENOMIC DNA]</scope>
    <source>
        <strain evidence="3 5">JPY454</strain>
    </source>
</reference>